<dbReference type="InterPro" id="IPR004046">
    <property type="entry name" value="GST_C"/>
</dbReference>
<dbReference type="PANTHER" id="PTHR11571">
    <property type="entry name" value="GLUTATHIONE S-TRANSFERASE"/>
    <property type="match status" value="1"/>
</dbReference>
<feature type="domain" description="GST C-terminal" evidence="1">
    <location>
        <begin position="65"/>
        <end position="204"/>
    </location>
</feature>
<dbReference type="Gene3D" id="3.40.30.10">
    <property type="entry name" value="Glutaredoxin"/>
    <property type="match status" value="1"/>
</dbReference>
<keyword evidence="3" id="KW-1185">Reference proteome</keyword>
<dbReference type="AlphaFoldDB" id="A0A8J2SJ74"/>
<organism evidence="2 3">
    <name type="scientific">Pelagomonas calceolata</name>
    <dbReference type="NCBI Taxonomy" id="35677"/>
    <lineage>
        <taxon>Eukaryota</taxon>
        <taxon>Sar</taxon>
        <taxon>Stramenopiles</taxon>
        <taxon>Ochrophyta</taxon>
        <taxon>Pelagophyceae</taxon>
        <taxon>Pelagomonadales</taxon>
        <taxon>Pelagomonadaceae</taxon>
        <taxon>Pelagomonas</taxon>
    </lineage>
</organism>
<dbReference type="SUPFAM" id="SSF52833">
    <property type="entry name" value="Thioredoxin-like"/>
    <property type="match status" value="1"/>
</dbReference>
<dbReference type="EMBL" id="CAKKNE010000003">
    <property type="protein sequence ID" value="CAH0371751.1"/>
    <property type="molecule type" value="Genomic_DNA"/>
</dbReference>
<dbReference type="PANTHER" id="PTHR11571:SF263">
    <property type="entry name" value="GLUTATHIONE S-TRANSFERASE"/>
    <property type="match status" value="1"/>
</dbReference>
<dbReference type="InterPro" id="IPR010987">
    <property type="entry name" value="Glutathione-S-Trfase_C-like"/>
</dbReference>
<dbReference type="GO" id="GO:0004364">
    <property type="term" value="F:glutathione transferase activity"/>
    <property type="evidence" value="ECO:0007669"/>
    <property type="project" value="TreeGrafter"/>
</dbReference>
<protein>
    <recommendedName>
        <fullName evidence="1">GST C-terminal domain-containing protein</fullName>
    </recommendedName>
</protein>
<accession>A0A8J2SJ74</accession>
<gene>
    <name evidence="2" type="ORF">PECAL_3P17030</name>
</gene>
<dbReference type="InterPro" id="IPR036249">
    <property type="entry name" value="Thioredoxin-like_sf"/>
</dbReference>
<evidence type="ECO:0000259" key="1">
    <source>
        <dbReference type="PROSITE" id="PS50405"/>
    </source>
</evidence>
<dbReference type="SUPFAM" id="SSF47616">
    <property type="entry name" value="GST C-terminal domain-like"/>
    <property type="match status" value="1"/>
</dbReference>
<dbReference type="GO" id="GO:0006749">
    <property type="term" value="P:glutathione metabolic process"/>
    <property type="evidence" value="ECO:0007669"/>
    <property type="project" value="TreeGrafter"/>
</dbReference>
<evidence type="ECO:0000313" key="3">
    <source>
        <dbReference type="Proteomes" id="UP000789595"/>
    </source>
</evidence>
<proteinExistence type="predicted"/>
<dbReference type="Proteomes" id="UP000789595">
    <property type="component" value="Unassembled WGS sequence"/>
</dbReference>
<dbReference type="InterPro" id="IPR036282">
    <property type="entry name" value="Glutathione-S-Trfase_C_sf"/>
</dbReference>
<sequence length="210" mass="23194">MQGDGIPEIIAAYPKEPTPVATILAKTPKHFAPPILRNTATGFELSQTPAILEYLGEKFGLVPHSPEDKARAQQVTLSACDFLADGRAPFHPVKPTESYSVQMDEAKVAVAEFVKDGGRLDRWLAHFVTLIDNRPGGRYLFGDTTTYADCALFHVLDAAMSQFPDAWDEPSREKLRATLEPYMKLITMHVTLGAYLKADDRAPWAGDSMM</sequence>
<dbReference type="Pfam" id="PF14497">
    <property type="entry name" value="GST_C_3"/>
    <property type="match status" value="1"/>
</dbReference>
<dbReference type="OrthoDB" id="36636at2759"/>
<dbReference type="Gene3D" id="1.20.1050.10">
    <property type="match status" value="1"/>
</dbReference>
<reference evidence="2" key="1">
    <citation type="submission" date="2021-11" db="EMBL/GenBank/DDBJ databases">
        <authorList>
            <consortium name="Genoscope - CEA"/>
            <person name="William W."/>
        </authorList>
    </citation>
    <scope>NUCLEOTIDE SEQUENCE</scope>
</reference>
<name>A0A8J2SJ74_9STRA</name>
<comment type="caution">
    <text evidence="2">The sequence shown here is derived from an EMBL/GenBank/DDBJ whole genome shotgun (WGS) entry which is preliminary data.</text>
</comment>
<dbReference type="PROSITE" id="PS50405">
    <property type="entry name" value="GST_CTER"/>
    <property type="match status" value="1"/>
</dbReference>
<evidence type="ECO:0000313" key="2">
    <source>
        <dbReference type="EMBL" id="CAH0371751.1"/>
    </source>
</evidence>
<dbReference type="InterPro" id="IPR050213">
    <property type="entry name" value="GST_superfamily"/>
</dbReference>